<dbReference type="AlphaFoldDB" id="A0A8T0XSA8"/>
<evidence type="ECO:0000256" key="1">
    <source>
        <dbReference type="SAM" id="MobiDB-lite"/>
    </source>
</evidence>
<organism evidence="2 3">
    <name type="scientific">Panicum virgatum</name>
    <name type="common">Blackwell switchgrass</name>
    <dbReference type="NCBI Taxonomy" id="38727"/>
    <lineage>
        <taxon>Eukaryota</taxon>
        <taxon>Viridiplantae</taxon>
        <taxon>Streptophyta</taxon>
        <taxon>Embryophyta</taxon>
        <taxon>Tracheophyta</taxon>
        <taxon>Spermatophyta</taxon>
        <taxon>Magnoliopsida</taxon>
        <taxon>Liliopsida</taxon>
        <taxon>Poales</taxon>
        <taxon>Poaceae</taxon>
        <taxon>PACMAD clade</taxon>
        <taxon>Panicoideae</taxon>
        <taxon>Panicodae</taxon>
        <taxon>Paniceae</taxon>
        <taxon>Panicinae</taxon>
        <taxon>Panicum</taxon>
        <taxon>Panicum sect. Hiantes</taxon>
    </lineage>
</organism>
<proteinExistence type="predicted"/>
<evidence type="ECO:0000313" key="2">
    <source>
        <dbReference type="EMBL" id="KAG2658309.1"/>
    </source>
</evidence>
<feature type="region of interest" description="Disordered" evidence="1">
    <location>
        <begin position="126"/>
        <end position="146"/>
    </location>
</feature>
<protein>
    <submittedName>
        <fullName evidence="2">Uncharacterized protein</fullName>
    </submittedName>
</protein>
<feature type="compositionally biased region" description="Polar residues" evidence="1">
    <location>
        <begin position="127"/>
        <end position="146"/>
    </location>
</feature>
<dbReference type="Proteomes" id="UP000823388">
    <property type="component" value="Chromosome 1K"/>
</dbReference>
<feature type="compositionally biased region" description="Polar residues" evidence="1">
    <location>
        <begin position="28"/>
        <end position="38"/>
    </location>
</feature>
<name>A0A8T0XSA8_PANVG</name>
<comment type="caution">
    <text evidence="2">The sequence shown here is derived from an EMBL/GenBank/DDBJ whole genome shotgun (WGS) entry which is preliminary data.</text>
</comment>
<keyword evidence="3" id="KW-1185">Reference proteome</keyword>
<sequence>MGTRDLLFSPQRHLALLMGQSSATRTVARDSQATSSHTGLHRPLPAAATLPTHPDLLHDGFRSRCPPSPFLICSASPLSCPFPHRLNPFIFLLDIRGIESAARSNGGGRRFFAPASILIGHSHWPRSPTSSTAVGASSAESDNRSSMTPQTLETLVYCKDWLVILIHPPVQALKCYFCCTFASASTNSLCVRVQSEGKS</sequence>
<evidence type="ECO:0000313" key="3">
    <source>
        <dbReference type="Proteomes" id="UP000823388"/>
    </source>
</evidence>
<reference evidence="2" key="1">
    <citation type="submission" date="2020-05" db="EMBL/GenBank/DDBJ databases">
        <title>WGS assembly of Panicum virgatum.</title>
        <authorList>
            <person name="Lovell J.T."/>
            <person name="Jenkins J."/>
            <person name="Shu S."/>
            <person name="Juenger T.E."/>
            <person name="Schmutz J."/>
        </authorList>
    </citation>
    <scope>NUCLEOTIDE SEQUENCE</scope>
    <source>
        <strain evidence="2">AP13</strain>
    </source>
</reference>
<gene>
    <name evidence="2" type="ORF">PVAP13_1KG249220</name>
</gene>
<feature type="region of interest" description="Disordered" evidence="1">
    <location>
        <begin position="28"/>
        <end position="48"/>
    </location>
</feature>
<accession>A0A8T0XSA8</accession>
<dbReference type="EMBL" id="CM029037">
    <property type="protein sequence ID" value="KAG2658309.1"/>
    <property type="molecule type" value="Genomic_DNA"/>
</dbReference>